<name>A0A821UXW0_9BILA</name>
<evidence type="ECO:0000313" key="3">
    <source>
        <dbReference type="Proteomes" id="UP000663873"/>
    </source>
</evidence>
<dbReference type="AlphaFoldDB" id="A0A821UXW0"/>
<feature type="region of interest" description="Disordered" evidence="1">
    <location>
        <begin position="30"/>
        <end position="62"/>
    </location>
</feature>
<feature type="non-terminal residue" evidence="2">
    <location>
        <position position="1"/>
    </location>
</feature>
<accession>A0A821UXW0</accession>
<evidence type="ECO:0000256" key="1">
    <source>
        <dbReference type="SAM" id="MobiDB-lite"/>
    </source>
</evidence>
<dbReference type="Proteomes" id="UP000663873">
    <property type="component" value="Unassembled WGS sequence"/>
</dbReference>
<keyword evidence="3" id="KW-1185">Reference proteome</keyword>
<feature type="non-terminal residue" evidence="2">
    <location>
        <position position="62"/>
    </location>
</feature>
<reference evidence="2" key="1">
    <citation type="submission" date="2021-02" db="EMBL/GenBank/DDBJ databases">
        <authorList>
            <person name="Nowell W R."/>
        </authorList>
    </citation>
    <scope>NUCLEOTIDE SEQUENCE</scope>
</reference>
<proteinExistence type="predicted"/>
<protein>
    <submittedName>
        <fullName evidence="2">Uncharacterized protein</fullName>
    </submittedName>
</protein>
<gene>
    <name evidence="2" type="ORF">UJA718_LOCUS45338</name>
</gene>
<comment type="caution">
    <text evidence="2">The sequence shown here is derived from an EMBL/GenBank/DDBJ whole genome shotgun (WGS) entry which is preliminary data.</text>
</comment>
<dbReference type="EMBL" id="CAJOBP010075440">
    <property type="protein sequence ID" value="CAF4897029.1"/>
    <property type="molecule type" value="Genomic_DNA"/>
</dbReference>
<evidence type="ECO:0000313" key="2">
    <source>
        <dbReference type="EMBL" id="CAF4897029.1"/>
    </source>
</evidence>
<organism evidence="2 3">
    <name type="scientific">Rotaria socialis</name>
    <dbReference type="NCBI Taxonomy" id="392032"/>
    <lineage>
        <taxon>Eukaryota</taxon>
        <taxon>Metazoa</taxon>
        <taxon>Spiralia</taxon>
        <taxon>Gnathifera</taxon>
        <taxon>Rotifera</taxon>
        <taxon>Eurotatoria</taxon>
        <taxon>Bdelloidea</taxon>
        <taxon>Philodinida</taxon>
        <taxon>Philodinidae</taxon>
        <taxon>Rotaria</taxon>
    </lineage>
</organism>
<sequence length="62" mass="6814">AVLQNDNEQLEQEKSTLKERLKQLTKTKLVDDLIHKNAGAPQRTSGSTNDGGLPPQRQLSSS</sequence>